<sequence>MGKKRRATAMTDGGNNAEGSKRPRTDHKCEARETMVLDPEGDVTITINCPQCDEPRSFQASSQVLRLASPVFSKMLGPNFREGQQLQNDGRVTITLHDDDPEATKMILCALHHHPDTSKISISHELLVPMAMFSDKYDCSRALSPWVPHWCKMFSRSGLEIGSLLIAAYLFRAFNFDEISKNIAMHMRPFFKTVWPTMESMSLMPEHIISELDQNVTWARENLHQILQGFQSELQGTNGCYSMTQFNALSGPFSSMTLAELYAKITRASNSSKHRCAADVSCPLRVALRELEDLAGREVESIRGVDLDLEDVYAEMHG</sequence>
<dbReference type="EMBL" id="JAQQWP010000009">
    <property type="protein sequence ID" value="KAK8100523.1"/>
    <property type="molecule type" value="Genomic_DNA"/>
</dbReference>
<gene>
    <name evidence="3" type="ORF">PG999_010897</name>
</gene>
<protein>
    <recommendedName>
        <fullName evidence="2">BTB domain-containing protein</fullName>
    </recommendedName>
</protein>
<accession>A0AAW0QH57</accession>
<dbReference type="InterPro" id="IPR000210">
    <property type="entry name" value="BTB/POZ_dom"/>
</dbReference>
<organism evidence="3 4">
    <name type="scientific">Apiospora kogelbergensis</name>
    <dbReference type="NCBI Taxonomy" id="1337665"/>
    <lineage>
        <taxon>Eukaryota</taxon>
        <taxon>Fungi</taxon>
        <taxon>Dikarya</taxon>
        <taxon>Ascomycota</taxon>
        <taxon>Pezizomycotina</taxon>
        <taxon>Sordariomycetes</taxon>
        <taxon>Xylariomycetidae</taxon>
        <taxon>Amphisphaeriales</taxon>
        <taxon>Apiosporaceae</taxon>
        <taxon>Apiospora</taxon>
    </lineage>
</organism>
<name>A0AAW0QH57_9PEZI</name>
<evidence type="ECO:0000313" key="4">
    <source>
        <dbReference type="Proteomes" id="UP001392437"/>
    </source>
</evidence>
<dbReference type="CDD" id="cd18186">
    <property type="entry name" value="BTB_POZ_ZBTB_KLHL-like"/>
    <property type="match status" value="1"/>
</dbReference>
<proteinExistence type="predicted"/>
<comment type="caution">
    <text evidence="3">The sequence shown here is derived from an EMBL/GenBank/DDBJ whole genome shotgun (WGS) entry which is preliminary data.</text>
</comment>
<dbReference type="Proteomes" id="UP001392437">
    <property type="component" value="Unassembled WGS sequence"/>
</dbReference>
<evidence type="ECO:0000313" key="3">
    <source>
        <dbReference type="EMBL" id="KAK8100523.1"/>
    </source>
</evidence>
<feature type="domain" description="BTB" evidence="2">
    <location>
        <begin position="41"/>
        <end position="108"/>
    </location>
</feature>
<dbReference type="PROSITE" id="PS50097">
    <property type="entry name" value="BTB"/>
    <property type="match status" value="1"/>
</dbReference>
<dbReference type="InterPro" id="IPR011333">
    <property type="entry name" value="SKP1/BTB/POZ_sf"/>
</dbReference>
<feature type="region of interest" description="Disordered" evidence="1">
    <location>
        <begin position="1"/>
        <end position="26"/>
    </location>
</feature>
<dbReference type="SUPFAM" id="SSF54695">
    <property type="entry name" value="POZ domain"/>
    <property type="match status" value="1"/>
</dbReference>
<evidence type="ECO:0000259" key="2">
    <source>
        <dbReference type="PROSITE" id="PS50097"/>
    </source>
</evidence>
<evidence type="ECO:0000256" key="1">
    <source>
        <dbReference type="SAM" id="MobiDB-lite"/>
    </source>
</evidence>
<dbReference type="AlphaFoldDB" id="A0AAW0QH57"/>
<reference evidence="3 4" key="1">
    <citation type="submission" date="2023-01" db="EMBL/GenBank/DDBJ databases">
        <title>Analysis of 21 Apiospora genomes using comparative genomics revels a genus with tremendous synthesis potential of carbohydrate active enzymes and secondary metabolites.</title>
        <authorList>
            <person name="Sorensen T."/>
        </authorList>
    </citation>
    <scope>NUCLEOTIDE SEQUENCE [LARGE SCALE GENOMIC DNA]</scope>
    <source>
        <strain evidence="3 4">CBS 117206</strain>
    </source>
</reference>
<dbReference type="Gene3D" id="3.30.710.10">
    <property type="entry name" value="Potassium Channel Kv1.1, Chain A"/>
    <property type="match status" value="1"/>
</dbReference>
<keyword evidence="4" id="KW-1185">Reference proteome</keyword>